<name>A0A545SSX3_9PROT</name>
<dbReference type="EMBL" id="VHSH01000026">
    <property type="protein sequence ID" value="TQV68035.1"/>
    <property type="molecule type" value="Genomic_DNA"/>
</dbReference>
<sequence>MPDTPFNTAVWFEIPASDLDASKAFYETALKITMTRDDNGPNPMVMFSSMEDSGVSGHLYPGKPADAGGGNTIHLAVKDKLEDAMERVPGAGGKVVSDIIPIPAGRFVYCEDPDGNSIGLFGN</sequence>
<keyword evidence="3" id="KW-1185">Reference proteome</keyword>
<dbReference type="Pfam" id="PF00903">
    <property type="entry name" value="Glyoxalase"/>
    <property type="match status" value="1"/>
</dbReference>
<dbReference type="InterPro" id="IPR004360">
    <property type="entry name" value="Glyas_Fos-R_dOase_dom"/>
</dbReference>
<evidence type="ECO:0000259" key="1">
    <source>
        <dbReference type="PROSITE" id="PS51819"/>
    </source>
</evidence>
<feature type="domain" description="VOC" evidence="1">
    <location>
        <begin position="8"/>
        <end position="123"/>
    </location>
</feature>
<dbReference type="CDD" id="cd07247">
    <property type="entry name" value="SgaA_N_like"/>
    <property type="match status" value="1"/>
</dbReference>
<accession>A0A545SSX3</accession>
<dbReference type="Gene3D" id="3.10.180.10">
    <property type="entry name" value="2,3-Dihydroxybiphenyl 1,2-Dioxygenase, domain 1"/>
    <property type="match status" value="1"/>
</dbReference>
<evidence type="ECO:0000313" key="2">
    <source>
        <dbReference type="EMBL" id="TQV68035.1"/>
    </source>
</evidence>
<dbReference type="SUPFAM" id="SSF54593">
    <property type="entry name" value="Glyoxalase/Bleomycin resistance protein/Dihydroxybiphenyl dioxygenase"/>
    <property type="match status" value="1"/>
</dbReference>
<dbReference type="InterPro" id="IPR052164">
    <property type="entry name" value="Anthracycline_SecMetBiosynth"/>
</dbReference>
<dbReference type="AlphaFoldDB" id="A0A545SSX3"/>
<dbReference type="InterPro" id="IPR029068">
    <property type="entry name" value="Glyas_Bleomycin-R_OHBP_Dase"/>
</dbReference>
<evidence type="ECO:0000313" key="3">
    <source>
        <dbReference type="Proteomes" id="UP000315252"/>
    </source>
</evidence>
<dbReference type="InterPro" id="IPR037523">
    <property type="entry name" value="VOC_core"/>
</dbReference>
<dbReference type="Proteomes" id="UP000315252">
    <property type="component" value="Unassembled WGS sequence"/>
</dbReference>
<gene>
    <name evidence="2" type="ORF">FKG95_29380</name>
</gene>
<dbReference type="OrthoDB" id="9793039at2"/>
<protein>
    <submittedName>
        <fullName evidence="2">VOC family protein</fullName>
    </submittedName>
</protein>
<dbReference type="PANTHER" id="PTHR33993:SF2">
    <property type="entry name" value="VOC DOMAIN-CONTAINING PROTEIN"/>
    <property type="match status" value="1"/>
</dbReference>
<dbReference type="PROSITE" id="PS51819">
    <property type="entry name" value="VOC"/>
    <property type="match status" value="1"/>
</dbReference>
<organism evidence="2 3">
    <name type="scientific">Denitrobaculum tricleocarpae</name>
    <dbReference type="NCBI Taxonomy" id="2591009"/>
    <lineage>
        <taxon>Bacteria</taxon>
        <taxon>Pseudomonadati</taxon>
        <taxon>Pseudomonadota</taxon>
        <taxon>Alphaproteobacteria</taxon>
        <taxon>Rhodospirillales</taxon>
        <taxon>Rhodospirillaceae</taxon>
        <taxon>Denitrobaculum</taxon>
    </lineage>
</organism>
<proteinExistence type="predicted"/>
<comment type="caution">
    <text evidence="2">The sequence shown here is derived from an EMBL/GenBank/DDBJ whole genome shotgun (WGS) entry which is preliminary data.</text>
</comment>
<dbReference type="PANTHER" id="PTHR33993">
    <property type="entry name" value="GLYOXALASE-RELATED"/>
    <property type="match status" value="1"/>
</dbReference>
<reference evidence="2 3" key="1">
    <citation type="submission" date="2019-06" db="EMBL/GenBank/DDBJ databases">
        <title>Whole genome sequence for Rhodospirillaceae sp. R148.</title>
        <authorList>
            <person name="Wang G."/>
        </authorList>
    </citation>
    <scope>NUCLEOTIDE SEQUENCE [LARGE SCALE GENOMIC DNA]</scope>
    <source>
        <strain evidence="2 3">R148</strain>
    </source>
</reference>
<dbReference type="RefSeq" id="WP_142900037.1">
    <property type="nucleotide sequence ID" value="NZ_ML660077.1"/>
</dbReference>